<name>A0A6M3L3G7_9ZZZZ</name>
<reference evidence="1" key="1">
    <citation type="submission" date="2020-03" db="EMBL/GenBank/DDBJ databases">
        <title>The deep terrestrial virosphere.</title>
        <authorList>
            <person name="Holmfeldt K."/>
            <person name="Nilsson E."/>
            <person name="Simone D."/>
            <person name="Lopez-Fernandez M."/>
            <person name="Wu X."/>
            <person name="de Brujin I."/>
            <person name="Lundin D."/>
            <person name="Andersson A."/>
            <person name="Bertilsson S."/>
            <person name="Dopson M."/>
        </authorList>
    </citation>
    <scope>NUCLEOTIDE SEQUENCE</scope>
    <source>
        <strain evidence="1">MM415B02766</strain>
    </source>
</reference>
<dbReference type="AlphaFoldDB" id="A0A6M3L3G7"/>
<protein>
    <submittedName>
        <fullName evidence="1">Uncharacterized protein</fullName>
    </submittedName>
</protein>
<gene>
    <name evidence="1" type="ORF">MM415B02766_0012</name>
</gene>
<organism evidence="1">
    <name type="scientific">viral metagenome</name>
    <dbReference type="NCBI Taxonomy" id="1070528"/>
    <lineage>
        <taxon>unclassified sequences</taxon>
        <taxon>metagenomes</taxon>
        <taxon>organismal metagenomes</taxon>
    </lineage>
</organism>
<dbReference type="EMBL" id="MT142776">
    <property type="protein sequence ID" value="QJA88412.1"/>
    <property type="molecule type" value="Genomic_DNA"/>
</dbReference>
<evidence type="ECO:0000313" key="1">
    <source>
        <dbReference type="EMBL" id="QJA88412.1"/>
    </source>
</evidence>
<sequence>MNWEDTVMNVEHKTYQEGASFDTDYKVITKCIPDCPACISQSQAEITGDIAYKAGMKEIADEVGKFCYILYDENNKVHVCLDDKAWLNLKKEKGLERS</sequence>
<accession>A0A6M3L3G7</accession>
<proteinExistence type="predicted"/>